<protein>
    <submittedName>
        <fullName evidence="5">Uncharacterized protein</fullName>
    </submittedName>
</protein>
<accession>A0A8H8DKJ2</accession>
<reference evidence="5 6" key="1">
    <citation type="journal article" name="Sci. Rep.">
        <title>Genome-scale phylogenetic analyses confirm Olpidium as the closest living zoosporic fungus to the non-flagellated, terrestrial fungi.</title>
        <authorList>
            <person name="Chang Y."/>
            <person name="Rochon D."/>
            <person name="Sekimoto S."/>
            <person name="Wang Y."/>
            <person name="Chovatia M."/>
            <person name="Sandor L."/>
            <person name="Salamov A."/>
            <person name="Grigoriev I.V."/>
            <person name="Stajich J.E."/>
            <person name="Spatafora J.W."/>
        </authorList>
    </citation>
    <scope>NUCLEOTIDE SEQUENCE [LARGE SCALE GENOMIC DNA]</scope>
    <source>
        <strain evidence="5">S191</strain>
    </source>
</reference>
<evidence type="ECO:0000256" key="2">
    <source>
        <dbReference type="ARBA" id="ARBA00023186"/>
    </source>
</evidence>
<comment type="caution">
    <text evidence="5">The sequence shown here is derived from an EMBL/GenBank/DDBJ whole genome shotgun (WGS) entry which is preliminary data.</text>
</comment>
<name>A0A8H8DKJ2_9FUNG</name>
<feature type="region of interest" description="Disordered" evidence="4">
    <location>
        <begin position="1"/>
        <end position="44"/>
    </location>
</feature>
<evidence type="ECO:0000256" key="1">
    <source>
        <dbReference type="ARBA" id="ARBA00008045"/>
    </source>
</evidence>
<dbReference type="InterPro" id="IPR009053">
    <property type="entry name" value="Prefoldin"/>
</dbReference>
<evidence type="ECO:0000256" key="4">
    <source>
        <dbReference type="SAM" id="MobiDB-lite"/>
    </source>
</evidence>
<dbReference type="GO" id="GO:0051082">
    <property type="term" value="F:unfolded protein binding"/>
    <property type="evidence" value="ECO:0007669"/>
    <property type="project" value="InterPro"/>
</dbReference>
<dbReference type="SUPFAM" id="SSF46579">
    <property type="entry name" value="Prefoldin"/>
    <property type="match status" value="1"/>
</dbReference>
<dbReference type="GO" id="GO:0006457">
    <property type="term" value="P:protein folding"/>
    <property type="evidence" value="ECO:0007669"/>
    <property type="project" value="InterPro"/>
</dbReference>
<dbReference type="PANTHER" id="PTHR21431:SF0">
    <property type="entry name" value="PREFOLDIN SUBUNIT 6"/>
    <property type="match status" value="1"/>
</dbReference>
<evidence type="ECO:0000256" key="3">
    <source>
        <dbReference type="SAM" id="Coils"/>
    </source>
</evidence>
<dbReference type="GO" id="GO:0051131">
    <property type="term" value="P:chaperone-mediated protein complex assembly"/>
    <property type="evidence" value="ECO:0007669"/>
    <property type="project" value="TreeGrafter"/>
</dbReference>
<dbReference type="EMBL" id="JAEFCI010003214">
    <property type="protein sequence ID" value="KAG5461735.1"/>
    <property type="molecule type" value="Genomic_DNA"/>
</dbReference>
<dbReference type="GO" id="GO:0005737">
    <property type="term" value="C:cytoplasm"/>
    <property type="evidence" value="ECO:0007669"/>
    <property type="project" value="TreeGrafter"/>
</dbReference>
<dbReference type="GO" id="GO:0016272">
    <property type="term" value="C:prefoldin complex"/>
    <property type="evidence" value="ECO:0007669"/>
    <property type="project" value="InterPro"/>
</dbReference>
<dbReference type="PANTHER" id="PTHR21431">
    <property type="entry name" value="PREFOLDIN SUBUNIT 6"/>
    <property type="match status" value="1"/>
</dbReference>
<evidence type="ECO:0000313" key="6">
    <source>
        <dbReference type="Proteomes" id="UP000673691"/>
    </source>
</evidence>
<keyword evidence="2" id="KW-0143">Chaperone</keyword>
<dbReference type="Pfam" id="PF01920">
    <property type="entry name" value="Prefoldin_2"/>
    <property type="match status" value="1"/>
</dbReference>
<feature type="compositionally biased region" description="Basic and acidic residues" evidence="4">
    <location>
        <begin position="19"/>
        <end position="36"/>
    </location>
</feature>
<keyword evidence="3" id="KW-0175">Coiled coil</keyword>
<gene>
    <name evidence="5" type="ORF">BJ554DRAFT_6021</name>
</gene>
<sequence length="240" mass="27138">KKKKQKKPENDYPWTAARSRVDKLPEDPEGPGESRRITATAGFPASREREFGNLAHDANVYKLVGPVLVKQDKPEAASNVDKRIDYITAEIKRVEGQLKDLTDKSEKAKTQCQLVTKKIRRDPWSPKYVNDSVSLLPRVKGGAEFVPESPRLWEPDWVLPRVSRGPHVWYNPPTSRMIPASDTAGCPLHKLLCTAVRMDRNQRPVRQIENITPEDVSPAASHLPPSAKRYLAFSGKMLYH</sequence>
<proteinExistence type="inferred from homology"/>
<dbReference type="InterPro" id="IPR002777">
    <property type="entry name" value="PFD_beta-like"/>
</dbReference>
<keyword evidence="6" id="KW-1185">Reference proteome</keyword>
<dbReference type="AlphaFoldDB" id="A0A8H8DKJ2"/>
<feature type="non-terminal residue" evidence="5">
    <location>
        <position position="1"/>
    </location>
</feature>
<dbReference type="GO" id="GO:0051087">
    <property type="term" value="F:protein-folding chaperone binding"/>
    <property type="evidence" value="ECO:0007669"/>
    <property type="project" value="TreeGrafter"/>
</dbReference>
<organism evidence="5 6">
    <name type="scientific">Olpidium bornovanus</name>
    <dbReference type="NCBI Taxonomy" id="278681"/>
    <lineage>
        <taxon>Eukaryota</taxon>
        <taxon>Fungi</taxon>
        <taxon>Fungi incertae sedis</taxon>
        <taxon>Olpidiomycota</taxon>
        <taxon>Olpidiomycotina</taxon>
        <taxon>Olpidiomycetes</taxon>
        <taxon>Olpidiales</taxon>
        <taxon>Olpidiaceae</taxon>
        <taxon>Olpidium</taxon>
    </lineage>
</organism>
<dbReference type="Gene3D" id="1.10.287.370">
    <property type="match status" value="1"/>
</dbReference>
<feature type="coiled-coil region" evidence="3">
    <location>
        <begin position="84"/>
        <end position="118"/>
    </location>
</feature>
<dbReference type="OrthoDB" id="248120at2759"/>
<evidence type="ECO:0000313" key="5">
    <source>
        <dbReference type="EMBL" id="KAG5461735.1"/>
    </source>
</evidence>
<comment type="similarity">
    <text evidence="1">Belongs to the prefoldin subunit beta family.</text>
</comment>
<dbReference type="CDD" id="cd23161">
    <property type="entry name" value="Prefoldin_6"/>
    <property type="match status" value="1"/>
</dbReference>
<dbReference type="Proteomes" id="UP000673691">
    <property type="component" value="Unassembled WGS sequence"/>
</dbReference>